<feature type="coiled-coil region" evidence="1">
    <location>
        <begin position="195"/>
        <end position="259"/>
    </location>
</feature>
<keyword evidence="3" id="KW-1185">Reference proteome</keyword>
<keyword evidence="1" id="KW-0175">Coiled coil</keyword>
<evidence type="ECO:0000256" key="1">
    <source>
        <dbReference type="SAM" id="Coils"/>
    </source>
</evidence>
<evidence type="ECO:0000313" key="2">
    <source>
        <dbReference type="EMBL" id="RPA99874.1"/>
    </source>
</evidence>
<dbReference type="AlphaFoldDB" id="A0A3N4K1X3"/>
<feature type="coiled-coil region" evidence="1">
    <location>
        <begin position="118"/>
        <end position="152"/>
    </location>
</feature>
<accession>A0A3N4K1X3</accession>
<reference evidence="2 3" key="1">
    <citation type="journal article" date="2018" name="Nat. Ecol. Evol.">
        <title>Pezizomycetes genomes reveal the molecular basis of ectomycorrhizal truffle lifestyle.</title>
        <authorList>
            <person name="Murat C."/>
            <person name="Payen T."/>
            <person name="Noel B."/>
            <person name="Kuo A."/>
            <person name="Morin E."/>
            <person name="Chen J."/>
            <person name="Kohler A."/>
            <person name="Krizsan K."/>
            <person name="Balestrini R."/>
            <person name="Da Silva C."/>
            <person name="Montanini B."/>
            <person name="Hainaut M."/>
            <person name="Levati E."/>
            <person name="Barry K.W."/>
            <person name="Belfiori B."/>
            <person name="Cichocki N."/>
            <person name="Clum A."/>
            <person name="Dockter R.B."/>
            <person name="Fauchery L."/>
            <person name="Guy J."/>
            <person name="Iotti M."/>
            <person name="Le Tacon F."/>
            <person name="Lindquist E.A."/>
            <person name="Lipzen A."/>
            <person name="Malagnac F."/>
            <person name="Mello A."/>
            <person name="Molinier V."/>
            <person name="Miyauchi S."/>
            <person name="Poulain J."/>
            <person name="Riccioni C."/>
            <person name="Rubini A."/>
            <person name="Sitrit Y."/>
            <person name="Splivallo R."/>
            <person name="Traeger S."/>
            <person name="Wang M."/>
            <person name="Zifcakova L."/>
            <person name="Wipf D."/>
            <person name="Zambonelli A."/>
            <person name="Paolocci F."/>
            <person name="Nowrousian M."/>
            <person name="Ottonello S."/>
            <person name="Baldrian P."/>
            <person name="Spatafora J.W."/>
            <person name="Henrissat B."/>
            <person name="Nagy L.G."/>
            <person name="Aury J.M."/>
            <person name="Wincker P."/>
            <person name="Grigoriev I.V."/>
            <person name="Bonfante P."/>
            <person name="Martin F.M."/>
        </authorList>
    </citation>
    <scope>NUCLEOTIDE SEQUENCE [LARGE SCALE GENOMIC DNA]</scope>
    <source>
        <strain evidence="2 3">120613-1</strain>
    </source>
</reference>
<dbReference type="OrthoDB" id="5465007at2759"/>
<gene>
    <name evidence="2" type="ORF">L873DRAFT_1903700</name>
</gene>
<dbReference type="Proteomes" id="UP000276215">
    <property type="component" value="Unassembled WGS sequence"/>
</dbReference>
<proteinExistence type="predicted"/>
<sequence>MVARQASFSCENIKSGFCNTGLVSLDRNIIILKLQATNPKSQDRNLHSNNYCTPRNNSTVPDLQPLSTFSTHQINSILIPINKPEIEHQELITLSTLSNNDLMAWGLKRVVSNIAVSASRALTVIDEKEHQIQNLKKQLADTQQKKKINRSRIPISGEAWIDCDDIVKFFKSQTTKEHKTSERKYHNATNLVIMRKQKLADCTRKRKEVEKLEEEGRLPKHQKTGTALLQEERQLTQQIFEAEQKLEKLEKHLEDMRQNVSLNDGTYECGNLLEDQAESQFGQEDIPENLGEEVRASIIPTQFGNGVDFSISL</sequence>
<organism evidence="2 3">
    <name type="scientific">Choiromyces venosus 120613-1</name>
    <dbReference type="NCBI Taxonomy" id="1336337"/>
    <lineage>
        <taxon>Eukaryota</taxon>
        <taxon>Fungi</taxon>
        <taxon>Dikarya</taxon>
        <taxon>Ascomycota</taxon>
        <taxon>Pezizomycotina</taxon>
        <taxon>Pezizomycetes</taxon>
        <taxon>Pezizales</taxon>
        <taxon>Tuberaceae</taxon>
        <taxon>Choiromyces</taxon>
    </lineage>
</organism>
<dbReference type="EMBL" id="ML120384">
    <property type="protein sequence ID" value="RPA99874.1"/>
    <property type="molecule type" value="Genomic_DNA"/>
</dbReference>
<name>A0A3N4K1X3_9PEZI</name>
<evidence type="ECO:0000313" key="3">
    <source>
        <dbReference type="Proteomes" id="UP000276215"/>
    </source>
</evidence>
<protein>
    <submittedName>
        <fullName evidence="2">Uncharacterized protein</fullName>
    </submittedName>
</protein>